<comment type="similarity">
    <text evidence="2">Belongs to the EMP24/GP25L family.</text>
</comment>
<evidence type="ECO:0000259" key="10">
    <source>
        <dbReference type="SMART" id="SM01190"/>
    </source>
</evidence>
<comment type="caution">
    <text evidence="11">The sequence shown here is derived from an EMBL/GenBank/DDBJ whole genome shotgun (WGS) entry which is preliminary data.</text>
</comment>
<evidence type="ECO:0000256" key="5">
    <source>
        <dbReference type="ARBA" id="ARBA00022989"/>
    </source>
</evidence>
<evidence type="ECO:0000256" key="6">
    <source>
        <dbReference type="ARBA" id="ARBA00023136"/>
    </source>
</evidence>
<dbReference type="OrthoDB" id="1929172at2759"/>
<feature type="chain" id="PRO_5040835681" description="GOLD domain-containing protein" evidence="9">
    <location>
        <begin position="22"/>
        <end position="251"/>
    </location>
</feature>
<protein>
    <recommendedName>
        <fullName evidence="10">GOLD domain-containing protein</fullName>
    </recommendedName>
</protein>
<keyword evidence="12" id="KW-1185">Reference proteome</keyword>
<sequence length="251" mass="27963">MSIRHLLPLLCLCILLCGVSSVLHSIELPAKRGSSKCFFQTLLPGTDISMTFLPPIYTSTSPKQIISENLKSSTLTTTNYRILITGPDKSTVYSKDISNRPDDDRKGGDGFDSLSKLGTKNKKENREEATDSGDYEICFYDNSRYGVGGGKVAYNVVEYGVTEGDAGEDGSIKREHVDPLQDLLDEASKISSNIIKEMDYMHRREIRMHKTSESTNSRITAFAVLSVSTLAGVCFFQIVYLRGYFKRKKLL</sequence>
<evidence type="ECO:0000256" key="3">
    <source>
        <dbReference type="ARBA" id="ARBA00022692"/>
    </source>
</evidence>
<dbReference type="PANTHER" id="PTHR22811">
    <property type="entry name" value="TRANSMEMBRANE EMP24 DOMAIN-CONTAINING PROTEIN"/>
    <property type="match status" value="1"/>
</dbReference>
<keyword evidence="5 8" id="KW-1133">Transmembrane helix</keyword>
<name>A0A9W7AJA8_9STRA</name>
<feature type="compositionally biased region" description="Basic and acidic residues" evidence="7">
    <location>
        <begin position="97"/>
        <end position="109"/>
    </location>
</feature>
<dbReference type="EMBL" id="BRXW01000619">
    <property type="protein sequence ID" value="GMH70402.1"/>
    <property type="molecule type" value="Genomic_DNA"/>
</dbReference>
<evidence type="ECO:0000256" key="2">
    <source>
        <dbReference type="ARBA" id="ARBA00007104"/>
    </source>
</evidence>
<dbReference type="InterPro" id="IPR009038">
    <property type="entry name" value="GOLD_dom"/>
</dbReference>
<evidence type="ECO:0000313" key="12">
    <source>
        <dbReference type="Proteomes" id="UP001165122"/>
    </source>
</evidence>
<comment type="subcellular location">
    <subcellularLocation>
        <location evidence="1">Membrane</location>
        <topology evidence="1">Single-pass type I membrane protein</topology>
    </subcellularLocation>
</comment>
<keyword evidence="3 8" id="KW-0812">Transmembrane</keyword>
<proteinExistence type="inferred from homology"/>
<feature type="region of interest" description="Disordered" evidence="7">
    <location>
        <begin position="93"/>
        <end position="128"/>
    </location>
</feature>
<feature type="signal peptide" evidence="9">
    <location>
        <begin position="1"/>
        <end position="21"/>
    </location>
</feature>
<organism evidence="11 12">
    <name type="scientific">Triparma laevis f. longispina</name>
    <dbReference type="NCBI Taxonomy" id="1714387"/>
    <lineage>
        <taxon>Eukaryota</taxon>
        <taxon>Sar</taxon>
        <taxon>Stramenopiles</taxon>
        <taxon>Ochrophyta</taxon>
        <taxon>Bolidophyceae</taxon>
        <taxon>Parmales</taxon>
        <taxon>Triparmaceae</taxon>
        <taxon>Triparma</taxon>
    </lineage>
</organism>
<evidence type="ECO:0000256" key="4">
    <source>
        <dbReference type="ARBA" id="ARBA00022729"/>
    </source>
</evidence>
<feature type="domain" description="GOLD" evidence="10">
    <location>
        <begin position="23"/>
        <end position="246"/>
    </location>
</feature>
<keyword evidence="6 8" id="KW-0472">Membrane</keyword>
<dbReference type="Proteomes" id="UP001165122">
    <property type="component" value="Unassembled WGS sequence"/>
</dbReference>
<gene>
    <name evidence="11" type="ORF">TrLO_g11152</name>
</gene>
<dbReference type="Pfam" id="PF01105">
    <property type="entry name" value="EMP24_GP25L"/>
    <property type="match status" value="1"/>
</dbReference>
<evidence type="ECO:0000256" key="7">
    <source>
        <dbReference type="SAM" id="MobiDB-lite"/>
    </source>
</evidence>
<evidence type="ECO:0000313" key="11">
    <source>
        <dbReference type="EMBL" id="GMH70402.1"/>
    </source>
</evidence>
<evidence type="ECO:0000256" key="8">
    <source>
        <dbReference type="SAM" id="Phobius"/>
    </source>
</evidence>
<reference evidence="12" key="1">
    <citation type="journal article" date="2023" name="Commun. Biol.">
        <title>Genome analysis of Parmales, the sister group of diatoms, reveals the evolutionary specialization of diatoms from phago-mixotrophs to photoautotrophs.</title>
        <authorList>
            <person name="Ban H."/>
            <person name="Sato S."/>
            <person name="Yoshikawa S."/>
            <person name="Yamada K."/>
            <person name="Nakamura Y."/>
            <person name="Ichinomiya M."/>
            <person name="Sato N."/>
            <person name="Blanc-Mathieu R."/>
            <person name="Endo H."/>
            <person name="Kuwata A."/>
            <person name="Ogata H."/>
        </authorList>
    </citation>
    <scope>NUCLEOTIDE SEQUENCE [LARGE SCALE GENOMIC DNA]</scope>
    <source>
        <strain evidence="12">NIES 3700</strain>
    </source>
</reference>
<accession>A0A9W7AJA8</accession>
<keyword evidence="4 9" id="KW-0732">Signal</keyword>
<feature type="transmembrane region" description="Helical" evidence="8">
    <location>
        <begin position="219"/>
        <end position="241"/>
    </location>
</feature>
<dbReference type="InterPro" id="IPR015720">
    <property type="entry name" value="Emp24-like"/>
</dbReference>
<evidence type="ECO:0000256" key="9">
    <source>
        <dbReference type="SAM" id="SignalP"/>
    </source>
</evidence>
<dbReference type="AlphaFoldDB" id="A0A9W7AJA8"/>
<dbReference type="SMART" id="SM01190">
    <property type="entry name" value="EMP24_GP25L"/>
    <property type="match status" value="1"/>
</dbReference>
<evidence type="ECO:0000256" key="1">
    <source>
        <dbReference type="ARBA" id="ARBA00004479"/>
    </source>
</evidence>
<dbReference type="GO" id="GO:0016020">
    <property type="term" value="C:membrane"/>
    <property type="evidence" value="ECO:0007669"/>
    <property type="project" value="UniProtKB-SubCell"/>
</dbReference>